<evidence type="ECO:0000313" key="4">
    <source>
        <dbReference type="Proteomes" id="UP001500227"/>
    </source>
</evidence>
<keyword evidence="1 3" id="KW-0489">Methyltransferase</keyword>
<dbReference type="Proteomes" id="UP001500227">
    <property type="component" value="Unassembled WGS sequence"/>
</dbReference>
<dbReference type="RefSeq" id="WP_345369284.1">
    <property type="nucleotide sequence ID" value="NZ_BAABKD010000002.1"/>
</dbReference>
<dbReference type="InterPro" id="IPR007213">
    <property type="entry name" value="Ppm1/Ppm2/Tcmp"/>
</dbReference>
<dbReference type="EMBL" id="BAABKD010000002">
    <property type="protein sequence ID" value="GAA5085533.1"/>
    <property type="molecule type" value="Genomic_DNA"/>
</dbReference>
<dbReference type="InterPro" id="IPR016874">
    <property type="entry name" value="TcmP-like"/>
</dbReference>
<evidence type="ECO:0000313" key="3">
    <source>
        <dbReference type="EMBL" id="GAA5085533.1"/>
    </source>
</evidence>
<comment type="caution">
    <text evidence="3">The sequence shown here is derived from an EMBL/GenBank/DDBJ whole genome shotgun (WGS) entry which is preliminary data.</text>
</comment>
<dbReference type="Gene3D" id="3.40.50.150">
    <property type="entry name" value="Vaccinia Virus protein VP39"/>
    <property type="match status" value="1"/>
</dbReference>
<dbReference type="PANTHER" id="PTHR43619">
    <property type="entry name" value="S-ADENOSYL-L-METHIONINE-DEPENDENT METHYLTRANSFERASE YKTD-RELATED"/>
    <property type="match status" value="1"/>
</dbReference>
<protein>
    <submittedName>
        <fullName evidence="3">Class I SAM-dependent methyltransferase</fullName>
    </submittedName>
</protein>
<organism evidence="3 4">
    <name type="scientific">Paenalcaligenes hermetiae</name>
    <dbReference type="NCBI Taxonomy" id="1157987"/>
    <lineage>
        <taxon>Bacteria</taxon>
        <taxon>Pseudomonadati</taxon>
        <taxon>Pseudomonadota</taxon>
        <taxon>Betaproteobacteria</taxon>
        <taxon>Burkholderiales</taxon>
        <taxon>Alcaligenaceae</taxon>
        <taxon>Paenalcaligenes</taxon>
    </lineage>
</organism>
<accession>A0ABP9LU71</accession>
<reference evidence="4" key="1">
    <citation type="journal article" date="2019" name="Int. J. Syst. Evol. Microbiol.">
        <title>The Global Catalogue of Microorganisms (GCM) 10K type strain sequencing project: providing services to taxonomists for standard genome sequencing and annotation.</title>
        <authorList>
            <consortium name="The Broad Institute Genomics Platform"/>
            <consortium name="The Broad Institute Genome Sequencing Center for Infectious Disease"/>
            <person name="Wu L."/>
            <person name="Ma J."/>
        </authorList>
    </citation>
    <scope>NUCLEOTIDE SEQUENCE [LARGE SCALE GENOMIC DNA]</scope>
    <source>
        <strain evidence="4">JCM 18423</strain>
    </source>
</reference>
<evidence type="ECO:0000256" key="1">
    <source>
        <dbReference type="ARBA" id="ARBA00022603"/>
    </source>
</evidence>
<dbReference type="Pfam" id="PF04072">
    <property type="entry name" value="LCM"/>
    <property type="match status" value="1"/>
</dbReference>
<dbReference type="InterPro" id="IPR029063">
    <property type="entry name" value="SAM-dependent_MTases_sf"/>
</dbReference>
<keyword evidence="4" id="KW-1185">Reference proteome</keyword>
<dbReference type="PIRSF" id="PIRSF028177">
    <property type="entry name" value="Polyketide_synth_Omtfrase_TcmP"/>
    <property type="match status" value="1"/>
</dbReference>
<dbReference type="GO" id="GO:0008168">
    <property type="term" value="F:methyltransferase activity"/>
    <property type="evidence" value="ECO:0007669"/>
    <property type="project" value="UniProtKB-KW"/>
</dbReference>
<gene>
    <name evidence="3" type="ORF">GCM10023337_04350</name>
</gene>
<sequence>MRTSAHSFSAVCETLFIPLYARAREQHQVPTLLKDPLAQELVQKIDYDFAKFEQAPASMTGVVLRAAYFDAIVRQFVKKHTNAVVVHLGYGLDTRCQRLGAEVADTPFYQIDVPEVITFRKQLLAPLANETYIASCMFETTWMEKLQKKHPRATFAFVMEGVLMYFSPEQNQQLFAHLAQRFVGAELHFDVISRWLSTGSNWHDAVRLTPAQFQFGIDDDRAIEKWHTALRYQGSCDVMSFEGWERAGWLYWLGQQYFPVLRSAARVVAYFVQP</sequence>
<proteinExistence type="predicted"/>
<evidence type="ECO:0000256" key="2">
    <source>
        <dbReference type="ARBA" id="ARBA00022679"/>
    </source>
</evidence>
<dbReference type="PANTHER" id="PTHR43619:SF2">
    <property type="entry name" value="S-ADENOSYL-L-METHIONINE-DEPENDENT METHYLTRANSFERASES SUPERFAMILY PROTEIN"/>
    <property type="match status" value="1"/>
</dbReference>
<name>A0ABP9LU71_9BURK</name>
<dbReference type="GO" id="GO:0032259">
    <property type="term" value="P:methylation"/>
    <property type="evidence" value="ECO:0007669"/>
    <property type="project" value="UniProtKB-KW"/>
</dbReference>
<keyword evidence="2" id="KW-0808">Transferase</keyword>
<dbReference type="SUPFAM" id="SSF53335">
    <property type="entry name" value="S-adenosyl-L-methionine-dependent methyltransferases"/>
    <property type="match status" value="1"/>
</dbReference>